<evidence type="ECO:0000313" key="2">
    <source>
        <dbReference type="Proteomes" id="UP001412239"/>
    </source>
</evidence>
<dbReference type="AlphaFoldDB" id="A0A292PNK0"/>
<dbReference type="Proteomes" id="UP001412239">
    <property type="component" value="Unassembled WGS sequence"/>
</dbReference>
<gene>
    <name evidence="1" type="ORF">GSTUAT00007817001</name>
</gene>
<accession>A0A292PNK0</accession>
<name>A0A292PNK0_9PEZI</name>
<sequence>MASRLHEVPVAWMRTEYGYWIGHGLLPLSVHHLIGDVLSSYDNFVGAFAGSKKTADLSWSPRINDGELTEFPTIALESGWSESQAQLERDSQLWLQGSAGAVKVVLLFKFFRANIHNEIKATLTVSRFADNALVMDSYAIFPPPAEPDHDPCITVEELFGGRYPIGQNPQTLFPLSLPRLRHLAEKEIRKQGYIPMAN</sequence>
<proteinExistence type="predicted"/>
<dbReference type="EMBL" id="LN891147">
    <property type="protein sequence ID" value="CUS08063.1"/>
    <property type="molecule type" value="Genomic_DNA"/>
</dbReference>
<protein>
    <submittedName>
        <fullName evidence="1">Uncharacterized protein</fullName>
    </submittedName>
</protein>
<reference evidence="1" key="1">
    <citation type="submission" date="2015-10" db="EMBL/GenBank/DDBJ databases">
        <authorList>
            <person name="Regsiter A."/>
            <person name="william w."/>
        </authorList>
    </citation>
    <scope>NUCLEOTIDE SEQUENCE</scope>
    <source>
        <strain evidence="1">Montdore</strain>
    </source>
</reference>
<keyword evidence="2" id="KW-1185">Reference proteome</keyword>
<evidence type="ECO:0000313" key="1">
    <source>
        <dbReference type="EMBL" id="CUS08063.1"/>
    </source>
</evidence>
<organism evidence="1 2">
    <name type="scientific">Tuber aestivum</name>
    <name type="common">summer truffle</name>
    <dbReference type="NCBI Taxonomy" id="59557"/>
    <lineage>
        <taxon>Eukaryota</taxon>
        <taxon>Fungi</taxon>
        <taxon>Dikarya</taxon>
        <taxon>Ascomycota</taxon>
        <taxon>Pezizomycotina</taxon>
        <taxon>Pezizomycetes</taxon>
        <taxon>Pezizales</taxon>
        <taxon>Tuberaceae</taxon>
        <taxon>Tuber</taxon>
    </lineage>
</organism>